<dbReference type="Proteomes" id="UP000257055">
    <property type="component" value="Unassembled WGS sequence"/>
</dbReference>
<organism evidence="1 2">
    <name type="scientific">Listeria kieliensis</name>
    <dbReference type="NCBI Taxonomy" id="1621700"/>
    <lineage>
        <taxon>Bacteria</taxon>
        <taxon>Bacillati</taxon>
        <taxon>Bacillota</taxon>
        <taxon>Bacilli</taxon>
        <taxon>Bacillales</taxon>
        <taxon>Listeriaceae</taxon>
        <taxon>Listeria</taxon>
    </lineage>
</organism>
<protein>
    <submittedName>
        <fullName evidence="1">Soluble KIT ligand</fullName>
    </submittedName>
</protein>
<proteinExistence type="predicted"/>
<dbReference type="AlphaFoldDB" id="A0A3D8TRV2"/>
<evidence type="ECO:0000313" key="2">
    <source>
        <dbReference type="Proteomes" id="UP000257055"/>
    </source>
</evidence>
<dbReference type="EMBL" id="LARY01000002">
    <property type="protein sequence ID" value="RDX01387.1"/>
    <property type="molecule type" value="Genomic_DNA"/>
</dbReference>
<sequence>MKVSQKLYISQKECFTAIIHSVIYDIKKSTGKTKQVRQLQGFSYQRTMSNGMRTTTTISEVVPDEVYQFTTETLSNTHTTTYTITATSENTCEATYTEKIAADKTMRKMNNAIVGFMFGFFRKRRVRNLLKAIEMSVINESKAKKKASEQEVKPGN</sequence>
<dbReference type="InterPro" id="IPR021701">
    <property type="entry name" value="DUF3284"/>
</dbReference>
<dbReference type="SUPFAM" id="SSF55961">
    <property type="entry name" value="Bet v1-like"/>
    <property type="match status" value="1"/>
</dbReference>
<name>A0A3D8TRV2_9LIST</name>
<accession>A0A3D8TRV2</accession>
<dbReference type="Pfam" id="PF11687">
    <property type="entry name" value="DUF3284"/>
    <property type="match status" value="1"/>
</dbReference>
<keyword evidence="2" id="KW-1185">Reference proteome</keyword>
<comment type="caution">
    <text evidence="1">The sequence shown here is derived from an EMBL/GenBank/DDBJ whole genome shotgun (WGS) entry which is preliminary data.</text>
</comment>
<dbReference type="RefSeq" id="WP_115753647.1">
    <property type="nucleotide sequence ID" value="NZ_LARY01000002.1"/>
</dbReference>
<reference evidence="2" key="1">
    <citation type="submission" date="2015-04" db="EMBL/GenBank/DDBJ databases">
        <authorList>
            <person name="Schardt J."/>
            <person name="Mueller-Herbst S."/>
            <person name="Scherer S."/>
            <person name="Huptas C."/>
        </authorList>
    </citation>
    <scope>NUCLEOTIDE SEQUENCE [LARGE SCALE GENOMIC DNA]</scope>
    <source>
        <strain evidence="2">Kiel-L1</strain>
    </source>
</reference>
<evidence type="ECO:0000313" key="1">
    <source>
        <dbReference type="EMBL" id="RDX01387.1"/>
    </source>
</evidence>
<gene>
    <name evidence="1" type="ORF">UR08_10770</name>
</gene>